<dbReference type="InterPro" id="IPR011006">
    <property type="entry name" value="CheY-like_superfamily"/>
</dbReference>
<evidence type="ECO:0000256" key="1">
    <source>
        <dbReference type="ARBA" id="ARBA00023015"/>
    </source>
</evidence>
<dbReference type="InterPro" id="IPR036388">
    <property type="entry name" value="WH-like_DNA-bd_sf"/>
</dbReference>
<dbReference type="InterPro" id="IPR016032">
    <property type="entry name" value="Sig_transdc_resp-reg_C-effctor"/>
</dbReference>
<dbReference type="InterPro" id="IPR001867">
    <property type="entry name" value="OmpR/PhoB-type_DNA-bd"/>
</dbReference>
<evidence type="ECO:0000259" key="6">
    <source>
        <dbReference type="PROSITE" id="PS50110"/>
    </source>
</evidence>
<dbReference type="InterPro" id="IPR001789">
    <property type="entry name" value="Sig_transdc_resp-reg_receiver"/>
</dbReference>
<keyword evidence="4" id="KW-0597">Phosphoprotein</keyword>
<dbReference type="SMART" id="SM00448">
    <property type="entry name" value="REC"/>
    <property type="match status" value="1"/>
</dbReference>
<evidence type="ECO:0000256" key="5">
    <source>
        <dbReference type="PROSITE-ProRule" id="PRU01091"/>
    </source>
</evidence>
<dbReference type="InterPro" id="IPR039420">
    <property type="entry name" value="WalR-like"/>
</dbReference>
<evidence type="ECO:0000313" key="8">
    <source>
        <dbReference type="EMBL" id="MCG2576370.1"/>
    </source>
</evidence>
<keyword evidence="1" id="KW-0805">Transcription regulation</keyword>
<keyword evidence="9" id="KW-1185">Reference proteome</keyword>
<reference evidence="8" key="1">
    <citation type="submission" date="2022-01" db="EMBL/GenBank/DDBJ databases">
        <authorList>
            <person name="Jo J.-H."/>
            <person name="Im W.-T."/>
        </authorList>
    </citation>
    <scope>NUCLEOTIDE SEQUENCE</scope>
    <source>
        <strain evidence="8">XY25</strain>
    </source>
</reference>
<dbReference type="PROSITE" id="PS50110">
    <property type="entry name" value="RESPONSE_REGULATORY"/>
    <property type="match status" value="1"/>
</dbReference>
<accession>A0ABS9JZN4</accession>
<organism evidence="8 9">
    <name type="scientific">Dechloromonas hankyongensis</name>
    <dbReference type="NCBI Taxonomy" id="2908002"/>
    <lineage>
        <taxon>Bacteria</taxon>
        <taxon>Pseudomonadati</taxon>
        <taxon>Pseudomonadota</taxon>
        <taxon>Betaproteobacteria</taxon>
        <taxon>Rhodocyclales</taxon>
        <taxon>Azonexaceae</taxon>
        <taxon>Dechloromonas</taxon>
    </lineage>
</organism>
<dbReference type="Proteomes" id="UP001165384">
    <property type="component" value="Unassembled WGS sequence"/>
</dbReference>
<feature type="domain" description="OmpR/PhoB-type" evidence="7">
    <location>
        <begin position="123"/>
        <end position="219"/>
    </location>
</feature>
<sequence length="225" mass="24463">MKILLVEDHPELCEWVAKSLRQSGYAVDIADRGDHAEHYLLTGEYDGVLLDLSLPGKDGLDVLKSLRARGSRVPVLIFTARGSVDERISGLNAGADDYLPKPFELGELEARLKALLRRSSGQTPVVRLGRLAFDTVSRLPTVDGQALSLTPRELAVLEALLGRIGRPVSRDALFEKVFCMEQDARPEAIEIYVSRLRKKLEGSGVAVTTVRGLGYLVDAAGEAAA</sequence>
<evidence type="ECO:0000259" key="7">
    <source>
        <dbReference type="PROSITE" id="PS51755"/>
    </source>
</evidence>
<dbReference type="Pfam" id="PF00486">
    <property type="entry name" value="Trans_reg_C"/>
    <property type="match status" value="1"/>
</dbReference>
<feature type="modified residue" description="4-aspartylphosphate" evidence="4">
    <location>
        <position position="51"/>
    </location>
</feature>
<dbReference type="Gene3D" id="1.10.10.10">
    <property type="entry name" value="Winged helix-like DNA-binding domain superfamily/Winged helix DNA-binding domain"/>
    <property type="match status" value="1"/>
</dbReference>
<evidence type="ECO:0000256" key="2">
    <source>
        <dbReference type="ARBA" id="ARBA00023125"/>
    </source>
</evidence>
<keyword evidence="2 5" id="KW-0238">DNA-binding</keyword>
<name>A0ABS9JZN4_9RHOO</name>
<comment type="caution">
    <text evidence="8">The sequence shown here is derived from an EMBL/GenBank/DDBJ whole genome shotgun (WGS) entry which is preliminary data.</text>
</comment>
<evidence type="ECO:0000256" key="4">
    <source>
        <dbReference type="PROSITE-ProRule" id="PRU00169"/>
    </source>
</evidence>
<evidence type="ECO:0000313" key="9">
    <source>
        <dbReference type="Proteomes" id="UP001165384"/>
    </source>
</evidence>
<protein>
    <submittedName>
        <fullName evidence="8">Response regulator</fullName>
    </submittedName>
</protein>
<dbReference type="SUPFAM" id="SSF52172">
    <property type="entry name" value="CheY-like"/>
    <property type="match status" value="1"/>
</dbReference>
<dbReference type="Pfam" id="PF00072">
    <property type="entry name" value="Response_reg"/>
    <property type="match status" value="1"/>
</dbReference>
<evidence type="ECO:0000256" key="3">
    <source>
        <dbReference type="ARBA" id="ARBA00023163"/>
    </source>
</evidence>
<feature type="DNA-binding region" description="OmpR/PhoB-type" evidence="5">
    <location>
        <begin position="123"/>
        <end position="219"/>
    </location>
</feature>
<keyword evidence="3" id="KW-0804">Transcription</keyword>
<proteinExistence type="predicted"/>
<dbReference type="SMART" id="SM00862">
    <property type="entry name" value="Trans_reg_C"/>
    <property type="match status" value="1"/>
</dbReference>
<dbReference type="Gene3D" id="3.40.50.2300">
    <property type="match status" value="1"/>
</dbReference>
<dbReference type="PANTHER" id="PTHR48111">
    <property type="entry name" value="REGULATOR OF RPOS"/>
    <property type="match status" value="1"/>
</dbReference>
<dbReference type="PROSITE" id="PS51755">
    <property type="entry name" value="OMPR_PHOB"/>
    <property type="match status" value="1"/>
</dbReference>
<gene>
    <name evidence="8" type="ORF">LZ012_05115</name>
</gene>
<dbReference type="CDD" id="cd00383">
    <property type="entry name" value="trans_reg_C"/>
    <property type="match status" value="1"/>
</dbReference>
<dbReference type="RefSeq" id="WP_275708226.1">
    <property type="nucleotide sequence ID" value="NZ_JAKLTN010000001.1"/>
</dbReference>
<dbReference type="Gene3D" id="6.10.250.690">
    <property type="match status" value="1"/>
</dbReference>
<dbReference type="SUPFAM" id="SSF46894">
    <property type="entry name" value="C-terminal effector domain of the bipartite response regulators"/>
    <property type="match status" value="1"/>
</dbReference>
<dbReference type="EMBL" id="JAKLTN010000001">
    <property type="protein sequence ID" value="MCG2576370.1"/>
    <property type="molecule type" value="Genomic_DNA"/>
</dbReference>
<feature type="domain" description="Response regulatory" evidence="6">
    <location>
        <begin position="2"/>
        <end position="116"/>
    </location>
</feature>
<dbReference type="PANTHER" id="PTHR48111:SF67">
    <property type="entry name" value="TRANSCRIPTIONAL REGULATORY PROTEIN TCTD"/>
    <property type="match status" value="1"/>
</dbReference>